<reference evidence="1" key="1">
    <citation type="submission" date="2023-05" db="EMBL/GenBank/DDBJ databases">
        <authorList>
            <consortium name="ELIXIR-Norway"/>
        </authorList>
    </citation>
    <scope>NUCLEOTIDE SEQUENCE</scope>
</reference>
<evidence type="ECO:0000313" key="1">
    <source>
        <dbReference type="EMBL" id="CAN0542941.1"/>
    </source>
</evidence>
<name>A0AC60A137_RANTA</name>
<dbReference type="EMBL" id="OX596090">
    <property type="protein sequence ID" value="CAN0542941.1"/>
    <property type="molecule type" value="Genomic_DNA"/>
</dbReference>
<evidence type="ECO:0000313" key="2">
    <source>
        <dbReference type="Proteomes" id="UP001162501"/>
    </source>
</evidence>
<gene>
    <name evidence="1" type="ORF">MRATA1EN22A_LOCUS25604</name>
</gene>
<sequence>MGSISGLGRSPWRRTWKPAPVFLPTKSHGQISLEGCSLWGCKRVGHDLVTKQQQQLALSLLNMKCPILIAFFSFTVKTANTVSTFALCNALFVTSALFIHSSDLVVGTLAEVTSADPFLGNRLCIQD</sequence>
<accession>A0AC60A137</accession>
<dbReference type="Proteomes" id="UP001162501">
    <property type="component" value="Chromosome 6"/>
</dbReference>
<reference evidence="1" key="2">
    <citation type="submission" date="2025-03" db="EMBL/GenBank/DDBJ databases">
        <authorList>
            <consortium name="ELIXIR-Norway"/>
            <consortium name="Elixir Norway"/>
        </authorList>
    </citation>
    <scope>NUCLEOTIDE SEQUENCE</scope>
</reference>
<organism evidence="1 2">
    <name type="scientific">Rangifer tarandus platyrhynchus</name>
    <name type="common">Svalbard reindeer</name>
    <dbReference type="NCBI Taxonomy" id="3082113"/>
    <lineage>
        <taxon>Eukaryota</taxon>
        <taxon>Metazoa</taxon>
        <taxon>Chordata</taxon>
        <taxon>Craniata</taxon>
        <taxon>Vertebrata</taxon>
        <taxon>Euteleostomi</taxon>
        <taxon>Mammalia</taxon>
        <taxon>Eutheria</taxon>
        <taxon>Laurasiatheria</taxon>
        <taxon>Artiodactyla</taxon>
        <taxon>Ruminantia</taxon>
        <taxon>Pecora</taxon>
        <taxon>Cervidae</taxon>
        <taxon>Odocoileinae</taxon>
        <taxon>Rangifer</taxon>
    </lineage>
</organism>
<proteinExistence type="predicted"/>
<protein>
    <submittedName>
        <fullName evidence="1">Uncharacterized protein</fullName>
    </submittedName>
</protein>